<sequence>MTEESTSGIREFWRRYRRNRAAVIGLLLVVIFTCVAIFGPYFAPYPPYATSRDSFLFLSWAHLMGTDQMGRDIFSQVLHGTRTSLMVGFLAAITSTIIGTVVGSISGYSGGRIDDVLMRVTEVFMIVPQFFLLLVLITLFGASLFNLVIVIGVLSWPGTARLVRAEFLTLTESQFVEAARVLGAGRLHTVFSEILPNATPPIVVTGTLAVGSAIILEAGLSFLGLSAPDLISLGMILNNAQAFVKVAWHISIFPGLFIFLICLGLNMMGDGLNDALNPRLKER</sequence>
<keyword evidence="2 7" id="KW-0813">Transport</keyword>
<evidence type="ECO:0000256" key="4">
    <source>
        <dbReference type="ARBA" id="ARBA00022692"/>
    </source>
</evidence>
<evidence type="ECO:0000256" key="3">
    <source>
        <dbReference type="ARBA" id="ARBA00022475"/>
    </source>
</evidence>
<feature type="transmembrane region" description="Helical" evidence="7">
    <location>
        <begin position="246"/>
        <end position="268"/>
    </location>
</feature>
<evidence type="ECO:0000256" key="1">
    <source>
        <dbReference type="ARBA" id="ARBA00004651"/>
    </source>
</evidence>
<feature type="transmembrane region" description="Helical" evidence="7">
    <location>
        <begin position="85"/>
        <end position="109"/>
    </location>
</feature>
<evidence type="ECO:0000259" key="8">
    <source>
        <dbReference type="PROSITE" id="PS50928"/>
    </source>
</evidence>
<protein>
    <recommendedName>
        <fullName evidence="8">ABC transmembrane type-1 domain-containing protein</fullName>
    </recommendedName>
</protein>
<evidence type="ECO:0000313" key="9">
    <source>
        <dbReference type="EMBL" id="KON30130.1"/>
    </source>
</evidence>
<feature type="transmembrane region" description="Helical" evidence="7">
    <location>
        <begin position="130"/>
        <end position="154"/>
    </location>
</feature>
<dbReference type="PANTHER" id="PTHR43386">
    <property type="entry name" value="OLIGOPEPTIDE TRANSPORT SYSTEM PERMEASE PROTEIN APPC"/>
    <property type="match status" value="1"/>
</dbReference>
<dbReference type="InterPro" id="IPR025966">
    <property type="entry name" value="OppC_N"/>
</dbReference>
<keyword evidence="5 7" id="KW-1133">Transmembrane helix</keyword>
<keyword evidence="4 7" id="KW-0812">Transmembrane</keyword>
<proteinExistence type="inferred from homology"/>
<dbReference type="InterPro" id="IPR050366">
    <property type="entry name" value="BP-dependent_transpt_permease"/>
</dbReference>
<dbReference type="Pfam" id="PF00528">
    <property type="entry name" value="BPD_transp_1"/>
    <property type="match status" value="1"/>
</dbReference>
<keyword evidence="3" id="KW-1003">Cell membrane</keyword>
<feature type="transmembrane region" description="Helical" evidence="7">
    <location>
        <begin position="21"/>
        <end position="43"/>
    </location>
</feature>
<dbReference type="EMBL" id="LFWZ01000040">
    <property type="protein sequence ID" value="KON30130.1"/>
    <property type="molecule type" value="Genomic_DNA"/>
</dbReference>
<evidence type="ECO:0000256" key="6">
    <source>
        <dbReference type="ARBA" id="ARBA00023136"/>
    </source>
</evidence>
<accession>A0A0M0BP58</accession>
<dbReference type="Pfam" id="PF12911">
    <property type="entry name" value="OppC_N"/>
    <property type="match status" value="1"/>
</dbReference>
<comment type="subcellular location">
    <subcellularLocation>
        <location evidence="1 7">Cell membrane</location>
        <topology evidence="1 7">Multi-pass membrane protein</topology>
    </subcellularLocation>
</comment>
<evidence type="ECO:0000313" key="10">
    <source>
        <dbReference type="Proteomes" id="UP000037210"/>
    </source>
</evidence>
<dbReference type="Proteomes" id="UP000037210">
    <property type="component" value="Unassembled WGS sequence"/>
</dbReference>
<feature type="domain" description="ABC transmembrane type-1" evidence="8">
    <location>
        <begin position="81"/>
        <end position="269"/>
    </location>
</feature>
<organism evidence="9 10">
    <name type="scientific">miscellaneous Crenarchaeota group-15 archaeon DG-45</name>
    <dbReference type="NCBI Taxonomy" id="1685127"/>
    <lineage>
        <taxon>Archaea</taxon>
        <taxon>Candidatus Bathyarchaeota</taxon>
        <taxon>MCG-15</taxon>
    </lineage>
</organism>
<dbReference type="SUPFAM" id="SSF161098">
    <property type="entry name" value="MetI-like"/>
    <property type="match status" value="1"/>
</dbReference>
<dbReference type="Gene3D" id="1.10.3720.10">
    <property type="entry name" value="MetI-like"/>
    <property type="match status" value="1"/>
</dbReference>
<keyword evidence="6 7" id="KW-0472">Membrane</keyword>
<evidence type="ECO:0000256" key="2">
    <source>
        <dbReference type="ARBA" id="ARBA00022448"/>
    </source>
</evidence>
<dbReference type="GO" id="GO:0005886">
    <property type="term" value="C:plasma membrane"/>
    <property type="evidence" value="ECO:0007669"/>
    <property type="project" value="UniProtKB-SubCell"/>
</dbReference>
<evidence type="ECO:0000256" key="7">
    <source>
        <dbReference type="RuleBase" id="RU363032"/>
    </source>
</evidence>
<dbReference type="InterPro" id="IPR035906">
    <property type="entry name" value="MetI-like_sf"/>
</dbReference>
<gene>
    <name evidence="9" type="ORF">AC482_04625</name>
</gene>
<dbReference type="GO" id="GO:0055085">
    <property type="term" value="P:transmembrane transport"/>
    <property type="evidence" value="ECO:0007669"/>
    <property type="project" value="InterPro"/>
</dbReference>
<dbReference type="CDD" id="cd06261">
    <property type="entry name" value="TM_PBP2"/>
    <property type="match status" value="1"/>
</dbReference>
<name>A0A0M0BP58_9ARCH</name>
<dbReference type="PANTHER" id="PTHR43386:SF1">
    <property type="entry name" value="D,D-DIPEPTIDE TRANSPORT SYSTEM PERMEASE PROTEIN DDPC-RELATED"/>
    <property type="match status" value="1"/>
</dbReference>
<feature type="transmembrane region" description="Helical" evidence="7">
    <location>
        <begin position="202"/>
        <end position="225"/>
    </location>
</feature>
<dbReference type="PROSITE" id="PS50928">
    <property type="entry name" value="ABC_TM1"/>
    <property type="match status" value="1"/>
</dbReference>
<dbReference type="AlphaFoldDB" id="A0A0M0BP58"/>
<dbReference type="InterPro" id="IPR000515">
    <property type="entry name" value="MetI-like"/>
</dbReference>
<evidence type="ECO:0000256" key="5">
    <source>
        <dbReference type="ARBA" id="ARBA00022989"/>
    </source>
</evidence>
<reference evidence="9 10" key="1">
    <citation type="submission" date="2015-06" db="EMBL/GenBank/DDBJ databases">
        <title>New insights into the roles of widespread benthic archaea in carbon and nitrogen cycling.</title>
        <authorList>
            <person name="Lazar C.S."/>
            <person name="Baker B.J."/>
            <person name="Seitz K.W."/>
            <person name="Hyde A.S."/>
            <person name="Dick G.J."/>
            <person name="Hinrichs K.-U."/>
            <person name="Teske A.P."/>
        </authorList>
    </citation>
    <scope>NUCLEOTIDE SEQUENCE [LARGE SCALE GENOMIC DNA]</scope>
    <source>
        <strain evidence="9">DG-45</strain>
    </source>
</reference>
<comment type="similarity">
    <text evidence="7">Belongs to the binding-protein-dependent transport system permease family.</text>
</comment>
<comment type="caution">
    <text evidence="9">The sequence shown here is derived from an EMBL/GenBank/DDBJ whole genome shotgun (WGS) entry which is preliminary data.</text>
</comment>